<evidence type="ECO:0000256" key="6">
    <source>
        <dbReference type="ARBA" id="ARBA00022729"/>
    </source>
</evidence>
<keyword evidence="10 14" id="KW-0472">Membrane</keyword>
<evidence type="ECO:0000256" key="4">
    <source>
        <dbReference type="ARBA" id="ARBA00022581"/>
    </source>
</evidence>
<keyword evidence="11" id="KW-1015">Disulfide bond</keyword>
<accession>A0A2G5CWU3</accession>
<evidence type="ECO:0000256" key="13">
    <source>
        <dbReference type="ARBA" id="ARBA00038393"/>
    </source>
</evidence>
<dbReference type="GO" id="GO:0005886">
    <property type="term" value="C:plasma membrane"/>
    <property type="evidence" value="ECO:0007669"/>
    <property type="project" value="UniProtKB-SubCell"/>
</dbReference>
<comment type="similarity">
    <text evidence="13">Belongs to the cysteine-rich repeat secretory protein family. Plasmodesmata-located proteins (PDLD) subfamily.</text>
</comment>
<dbReference type="InterPro" id="IPR002902">
    <property type="entry name" value="GNK2"/>
</dbReference>
<reference evidence="16 17" key="1">
    <citation type="submission" date="2017-09" db="EMBL/GenBank/DDBJ databases">
        <title>WGS assembly of Aquilegia coerulea Goldsmith.</title>
        <authorList>
            <person name="Hodges S."/>
            <person name="Kramer E."/>
            <person name="Nordborg M."/>
            <person name="Tomkins J."/>
            <person name="Borevitz J."/>
            <person name="Derieg N."/>
            <person name="Yan J."/>
            <person name="Mihaltcheva S."/>
            <person name="Hayes R.D."/>
            <person name="Rokhsar D."/>
        </authorList>
    </citation>
    <scope>NUCLEOTIDE SEQUENCE [LARGE SCALE GENOMIC DNA]</scope>
    <source>
        <strain evidence="17">cv. Goldsmith</strain>
    </source>
</reference>
<proteinExistence type="inferred from homology"/>
<evidence type="ECO:0000259" key="15">
    <source>
        <dbReference type="PROSITE" id="PS51473"/>
    </source>
</evidence>
<evidence type="ECO:0000256" key="10">
    <source>
        <dbReference type="ARBA" id="ARBA00023136"/>
    </source>
</evidence>
<dbReference type="OrthoDB" id="1097929at2759"/>
<keyword evidence="4" id="KW-0945">Host-virus interaction</keyword>
<name>A0A2G5CWU3_AQUCA</name>
<dbReference type="InterPro" id="IPR051378">
    <property type="entry name" value="Cell2Cell_Antifungal"/>
</dbReference>
<evidence type="ECO:0000256" key="1">
    <source>
        <dbReference type="ARBA" id="ARBA00004251"/>
    </source>
</evidence>
<evidence type="ECO:0000256" key="7">
    <source>
        <dbReference type="ARBA" id="ARBA00022737"/>
    </source>
</evidence>
<evidence type="ECO:0000256" key="8">
    <source>
        <dbReference type="ARBA" id="ARBA00022949"/>
    </source>
</evidence>
<dbReference type="PROSITE" id="PS51473">
    <property type="entry name" value="GNK2"/>
    <property type="match status" value="2"/>
</dbReference>
<evidence type="ECO:0000256" key="11">
    <source>
        <dbReference type="ARBA" id="ARBA00023157"/>
    </source>
</evidence>
<evidence type="ECO:0000256" key="9">
    <source>
        <dbReference type="ARBA" id="ARBA00022989"/>
    </source>
</evidence>
<dbReference type="Proteomes" id="UP000230069">
    <property type="component" value="Unassembled WGS sequence"/>
</dbReference>
<feature type="domain" description="Gnk2-homologous" evidence="15">
    <location>
        <begin position="145"/>
        <end position="244"/>
    </location>
</feature>
<dbReference type="InParanoid" id="A0A2G5CWU3"/>
<protein>
    <recommendedName>
        <fullName evidence="15">Gnk2-homologous domain-containing protein</fullName>
    </recommendedName>
</protein>
<dbReference type="Gene3D" id="3.30.430.20">
    <property type="entry name" value="Gnk2 domain, C-X8-C-X2-C motif"/>
    <property type="match status" value="2"/>
</dbReference>
<keyword evidence="2" id="KW-0813">Transport</keyword>
<sequence length="286" mass="31195">MLKNLQHSFQNTILLALKFYLITYLILTNLHYQVQAHVFIYASCSQDKFQPNSPFEANLNSVLSSITNSASQSTYNSFAVGNVSSTPSEDATYGLYQCRGDFKTTDCAVCVQNAVGQIGLVCPYTYAASLQLEGCLVRYENHDFLGKLDTTVVYKKCSRSTSNDVEFYKRRDDVLADLQAATSFRVISLGLVEGFAQCISDLSSVDCSSCLSEAVGKLKNVCGPAAAADVYLAQCYARYWASGYYDSDQDSSNEDNIGKTVAIIVGVLAGFAVIVVMLSLLRKAAN</sequence>
<gene>
    <name evidence="16" type="ORF">AQUCO_03500237v1</name>
</gene>
<feature type="transmembrane region" description="Helical" evidence="14">
    <location>
        <begin position="261"/>
        <end position="281"/>
    </location>
</feature>
<dbReference type="STRING" id="218851.A0A2G5CWU3"/>
<evidence type="ECO:0000313" key="16">
    <source>
        <dbReference type="EMBL" id="PIA35742.1"/>
    </source>
</evidence>
<keyword evidence="3" id="KW-1003">Cell membrane</keyword>
<dbReference type="FunCoup" id="A0A2G5CWU3">
    <property type="interactions" value="2"/>
</dbReference>
<dbReference type="CDD" id="cd23509">
    <property type="entry name" value="Gnk2-like"/>
    <property type="match status" value="2"/>
</dbReference>
<dbReference type="AlphaFoldDB" id="A0A2G5CWU3"/>
<evidence type="ECO:0000256" key="2">
    <source>
        <dbReference type="ARBA" id="ARBA00022448"/>
    </source>
</evidence>
<dbReference type="GO" id="GO:0009506">
    <property type="term" value="C:plasmodesma"/>
    <property type="evidence" value="ECO:0007669"/>
    <property type="project" value="UniProtKB-SubCell"/>
</dbReference>
<evidence type="ECO:0000256" key="14">
    <source>
        <dbReference type="SAM" id="Phobius"/>
    </source>
</evidence>
<comment type="subcellular location">
    <subcellularLocation>
        <location evidence="12">Cell junction</location>
        <location evidence="12">Plasmodesma</location>
    </subcellularLocation>
    <subcellularLocation>
        <location evidence="1">Cell membrane</location>
        <topology evidence="1">Single-pass type I membrane protein</topology>
    </subcellularLocation>
</comment>
<dbReference type="FunFam" id="3.30.430.20:FF:000001">
    <property type="entry name" value="cysteine-rich repeat secretory protein 3"/>
    <property type="match status" value="1"/>
</dbReference>
<dbReference type="Pfam" id="PF01657">
    <property type="entry name" value="Stress-antifung"/>
    <property type="match status" value="2"/>
</dbReference>
<keyword evidence="8" id="KW-0965">Cell junction</keyword>
<keyword evidence="17" id="KW-1185">Reference proteome</keyword>
<dbReference type="PANTHER" id="PTHR32080">
    <property type="entry name" value="ANTIFUNGAL PROTEIN GINKBILOBIN-2-LIKE"/>
    <property type="match status" value="1"/>
</dbReference>
<keyword evidence="9 14" id="KW-1133">Transmembrane helix</keyword>
<dbReference type="EMBL" id="KZ305052">
    <property type="protein sequence ID" value="PIA35742.1"/>
    <property type="molecule type" value="Genomic_DNA"/>
</dbReference>
<dbReference type="PANTHER" id="PTHR32080:SF2">
    <property type="entry name" value="PLASMODESMATA-LOCATED PROTEIN 8"/>
    <property type="match status" value="1"/>
</dbReference>
<evidence type="ECO:0000313" key="17">
    <source>
        <dbReference type="Proteomes" id="UP000230069"/>
    </source>
</evidence>
<keyword evidence="6" id="KW-0732">Signal</keyword>
<organism evidence="16 17">
    <name type="scientific">Aquilegia coerulea</name>
    <name type="common">Rocky mountain columbine</name>
    <dbReference type="NCBI Taxonomy" id="218851"/>
    <lineage>
        <taxon>Eukaryota</taxon>
        <taxon>Viridiplantae</taxon>
        <taxon>Streptophyta</taxon>
        <taxon>Embryophyta</taxon>
        <taxon>Tracheophyta</taxon>
        <taxon>Spermatophyta</taxon>
        <taxon>Magnoliopsida</taxon>
        <taxon>Ranunculales</taxon>
        <taxon>Ranunculaceae</taxon>
        <taxon>Thalictroideae</taxon>
        <taxon>Aquilegia</taxon>
    </lineage>
</organism>
<evidence type="ECO:0000256" key="3">
    <source>
        <dbReference type="ARBA" id="ARBA00022475"/>
    </source>
</evidence>
<feature type="domain" description="Gnk2-homologous" evidence="15">
    <location>
        <begin position="37"/>
        <end position="144"/>
    </location>
</feature>
<dbReference type="InterPro" id="IPR038408">
    <property type="entry name" value="GNK2_sf"/>
</dbReference>
<dbReference type="FunFam" id="3.30.430.20:FF:000011">
    <property type="entry name" value="Cysteine-rich repeat secretory protein 15"/>
    <property type="match status" value="1"/>
</dbReference>
<keyword evidence="7" id="KW-0677">Repeat</keyword>
<keyword evidence="5 14" id="KW-0812">Transmembrane</keyword>
<evidence type="ECO:0000256" key="12">
    <source>
        <dbReference type="ARBA" id="ARBA00024184"/>
    </source>
</evidence>
<evidence type="ECO:0000256" key="5">
    <source>
        <dbReference type="ARBA" id="ARBA00022692"/>
    </source>
</evidence>
<feature type="transmembrane region" description="Helical" evidence="14">
    <location>
        <begin position="12"/>
        <end position="32"/>
    </location>
</feature>